<proteinExistence type="predicted"/>
<organism evidence="2 3">
    <name type="scientific">Cyclostephanos tholiformis</name>
    <dbReference type="NCBI Taxonomy" id="382380"/>
    <lineage>
        <taxon>Eukaryota</taxon>
        <taxon>Sar</taxon>
        <taxon>Stramenopiles</taxon>
        <taxon>Ochrophyta</taxon>
        <taxon>Bacillariophyta</taxon>
        <taxon>Coscinodiscophyceae</taxon>
        <taxon>Thalassiosirophycidae</taxon>
        <taxon>Stephanodiscales</taxon>
        <taxon>Stephanodiscaceae</taxon>
        <taxon>Cyclostephanos</taxon>
    </lineage>
</organism>
<name>A0ABD3RYY7_9STRA</name>
<evidence type="ECO:0000313" key="2">
    <source>
        <dbReference type="EMBL" id="KAL3817378.1"/>
    </source>
</evidence>
<evidence type="ECO:0000313" key="3">
    <source>
        <dbReference type="Proteomes" id="UP001530377"/>
    </source>
</evidence>
<dbReference type="Proteomes" id="UP001530377">
    <property type="component" value="Unassembled WGS sequence"/>
</dbReference>
<dbReference type="AlphaFoldDB" id="A0ABD3RYY7"/>
<feature type="region of interest" description="Disordered" evidence="1">
    <location>
        <begin position="26"/>
        <end position="54"/>
    </location>
</feature>
<sequence length="848" mass="93939">MIRSPPPIIAPRRAAPAIALRGVGTTIPSSSTSLPPVGRGRMMRSTVTPRTPPLATSTAVPRYHFVRGHRIMAGSFDSPPPFPPPRSSSAASATIPAFARRSYNFASSDYAACFDGVPDVDKERLREDALSYLENFDGRKWYDEPVCSILDGERLLAPSSYLRITKNSLDVPNGHQYFATPEQVDALLHHVLNYVSPYTDLRREVRNIERRLLTEYTGLLIGNQCLDFGKQDGVTEIEECIMANHVERRMNDMLFDDERCGKICISRRPIFVSCVSNFSNFLDLFRKTLRSLELGIPCLILGRSHTTQHPYRWTELLVQLMKDESIDPKMVTYLSCQLEDIVYITSRSSGTAGALYTTCSRDLAKSIKSTYPNTISSTGGPNTLLTTRWTRPVIDAIRTSASIECAGQCTALRHLVVPEHVHLGDVEAMFDDVEHLSDPVDALKDGAFDRIFDGHGGTSPPPSAGPCGRDDDGRGGGGGGGGEAYYAKHELKDAYFRVGPAYPSPKNDEVNEYWRKVVVDVTNILPDDDSSSAVDGSSRLGREVESLSRWLIRHQPISLAVNAERSRVLELGRALFEKTSLVVTTIGSTDAIDAPPAMTCQARPQDAECFGEFPPRKRMGEYTKFPVIIPSSTPSYDSCYREDYLESRTPNVLDGTSCPAHVKRWLSDVTDSATRGFCVELVGYLCDATEVNPKRGFGTGRTALWGLQRPPILDGLRTLVRCGPSVSFDDLSPIFLPFYSTNARSQAELSVDGSNVGLLDKLMNHDLDNHTFGVVVESEEILQHRLNEGGDDFYNVVRVPSDCSDKTFPLPGQFVSLYLPLGHIKSTRQNDEEFVTYFGRSEKWLKMA</sequence>
<protein>
    <recommendedName>
        <fullName evidence="4">Aldehyde dehydrogenase</fullName>
    </recommendedName>
</protein>
<keyword evidence="3" id="KW-1185">Reference proteome</keyword>
<evidence type="ECO:0000256" key="1">
    <source>
        <dbReference type="SAM" id="MobiDB-lite"/>
    </source>
</evidence>
<feature type="compositionally biased region" description="Polar residues" evidence="1">
    <location>
        <begin position="45"/>
        <end position="54"/>
    </location>
</feature>
<gene>
    <name evidence="2" type="ORF">ACHAXA_005013</name>
</gene>
<comment type="caution">
    <text evidence="2">The sequence shown here is derived from an EMBL/GenBank/DDBJ whole genome shotgun (WGS) entry which is preliminary data.</text>
</comment>
<reference evidence="2 3" key="1">
    <citation type="submission" date="2024-10" db="EMBL/GenBank/DDBJ databases">
        <title>Updated reference genomes for cyclostephanoid diatoms.</title>
        <authorList>
            <person name="Roberts W.R."/>
            <person name="Alverson A.J."/>
        </authorList>
    </citation>
    <scope>NUCLEOTIDE SEQUENCE [LARGE SCALE GENOMIC DNA]</scope>
    <source>
        <strain evidence="2 3">AJA228-03</strain>
    </source>
</reference>
<dbReference type="EMBL" id="JALLPB020000106">
    <property type="protein sequence ID" value="KAL3817378.1"/>
    <property type="molecule type" value="Genomic_DNA"/>
</dbReference>
<accession>A0ABD3RYY7</accession>
<feature type="compositionally biased region" description="Low complexity" evidence="1">
    <location>
        <begin position="26"/>
        <end position="36"/>
    </location>
</feature>
<evidence type="ECO:0008006" key="4">
    <source>
        <dbReference type="Google" id="ProtNLM"/>
    </source>
</evidence>
<feature type="region of interest" description="Disordered" evidence="1">
    <location>
        <begin position="451"/>
        <end position="481"/>
    </location>
</feature>